<sequence>MILEISGSKNTFRELKVKVGDEFIDEIVKYIHCRLQVSLRSALPQLIWRLDLFLPKDKDGPKHVIIFVTGGAWMIGRLLRNPKERPCLSDQSLFWFIRNVNKHDLYYKQMLTCIPTLYSG</sequence>
<name>A0AAU9NTF7_9ASTR</name>
<comment type="caution">
    <text evidence="1">The sequence shown here is derived from an EMBL/GenBank/DDBJ whole genome shotgun (WGS) entry which is preliminary data.</text>
</comment>
<dbReference type="EMBL" id="CAKMRJ010005412">
    <property type="protein sequence ID" value="CAH1441179.1"/>
    <property type="molecule type" value="Genomic_DNA"/>
</dbReference>
<keyword evidence="2" id="KW-1185">Reference proteome</keyword>
<protein>
    <submittedName>
        <fullName evidence="1">Uncharacterized protein</fullName>
    </submittedName>
</protein>
<evidence type="ECO:0000313" key="2">
    <source>
        <dbReference type="Proteomes" id="UP001157418"/>
    </source>
</evidence>
<dbReference type="AlphaFoldDB" id="A0AAU9NTF7"/>
<dbReference type="Proteomes" id="UP001157418">
    <property type="component" value="Unassembled WGS sequence"/>
</dbReference>
<gene>
    <name evidence="1" type="ORF">LVIROSA_LOCUS27261</name>
</gene>
<reference evidence="1 2" key="1">
    <citation type="submission" date="2022-01" db="EMBL/GenBank/DDBJ databases">
        <authorList>
            <person name="Xiong W."/>
            <person name="Schranz E."/>
        </authorList>
    </citation>
    <scope>NUCLEOTIDE SEQUENCE [LARGE SCALE GENOMIC DNA]</scope>
</reference>
<proteinExistence type="predicted"/>
<evidence type="ECO:0000313" key="1">
    <source>
        <dbReference type="EMBL" id="CAH1441179.1"/>
    </source>
</evidence>
<organism evidence="1 2">
    <name type="scientific">Lactuca virosa</name>
    <dbReference type="NCBI Taxonomy" id="75947"/>
    <lineage>
        <taxon>Eukaryota</taxon>
        <taxon>Viridiplantae</taxon>
        <taxon>Streptophyta</taxon>
        <taxon>Embryophyta</taxon>
        <taxon>Tracheophyta</taxon>
        <taxon>Spermatophyta</taxon>
        <taxon>Magnoliopsida</taxon>
        <taxon>eudicotyledons</taxon>
        <taxon>Gunneridae</taxon>
        <taxon>Pentapetalae</taxon>
        <taxon>asterids</taxon>
        <taxon>campanulids</taxon>
        <taxon>Asterales</taxon>
        <taxon>Asteraceae</taxon>
        <taxon>Cichorioideae</taxon>
        <taxon>Cichorieae</taxon>
        <taxon>Lactucinae</taxon>
        <taxon>Lactuca</taxon>
    </lineage>
</organism>
<accession>A0AAU9NTF7</accession>